<comment type="catalytic activity">
    <reaction evidence="7 8">
        <text>5-O-(1-carboxyvinyl)-3-phosphoshikimate = chorismate + phosphate</text>
        <dbReference type="Rhea" id="RHEA:21020"/>
        <dbReference type="ChEBI" id="CHEBI:29748"/>
        <dbReference type="ChEBI" id="CHEBI:43474"/>
        <dbReference type="ChEBI" id="CHEBI:57701"/>
        <dbReference type="EC" id="4.2.3.5"/>
    </reaction>
</comment>
<dbReference type="GO" id="GO:0009423">
    <property type="term" value="P:chorismate biosynthetic process"/>
    <property type="evidence" value="ECO:0007669"/>
    <property type="project" value="UniProtKB-UniRule"/>
</dbReference>
<name>A0A654M251_9ARCH</name>
<dbReference type="GO" id="GO:0008652">
    <property type="term" value="P:amino acid biosynthetic process"/>
    <property type="evidence" value="ECO:0007669"/>
    <property type="project" value="UniProtKB-KW"/>
</dbReference>
<keyword evidence="7" id="KW-0285">Flavoprotein</keyword>
<evidence type="ECO:0000256" key="7">
    <source>
        <dbReference type="HAMAP-Rule" id="MF_00300"/>
    </source>
</evidence>
<keyword evidence="10" id="KW-1185">Reference proteome</keyword>
<keyword evidence="7" id="KW-0288">FMN</keyword>
<dbReference type="AlphaFoldDB" id="A0A654M251"/>
<accession>A0A654M251</accession>
<evidence type="ECO:0000256" key="6">
    <source>
        <dbReference type="ARBA" id="ARBA00023239"/>
    </source>
</evidence>
<dbReference type="GO" id="GO:0010181">
    <property type="term" value="F:FMN binding"/>
    <property type="evidence" value="ECO:0007669"/>
    <property type="project" value="TreeGrafter"/>
</dbReference>
<dbReference type="Proteomes" id="UP000058925">
    <property type="component" value="Chromosome"/>
</dbReference>
<proteinExistence type="inferred from homology"/>
<keyword evidence="4 7" id="KW-0028">Amino-acid biosynthesis</keyword>
<protein>
    <recommendedName>
        <fullName evidence="3 7">Chorismate synthase</fullName>
        <shortName evidence="7">CS</shortName>
        <ecNumber evidence="3 7">4.2.3.5</ecNumber>
    </recommendedName>
    <alternativeName>
        <fullName evidence="7">5-enolpyruvylshikimate-3-phosphate phospholyase</fullName>
    </alternativeName>
</protein>
<dbReference type="SUPFAM" id="SSF103263">
    <property type="entry name" value="Chorismate synthase, AroC"/>
    <property type="match status" value="1"/>
</dbReference>
<comment type="similarity">
    <text evidence="2 7 8">Belongs to the chorismate synthase family.</text>
</comment>
<dbReference type="Pfam" id="PF01264">
    <property type="entry name" value="Chorismate_synt"/>
    <property type="match status" value="1"/>
</dbReference>
<dbReference type="GO" id="GO:0009073">
    <property type="term" value="P:aromatic amino acid family biosynthetic process"/>
    <property type="evidence" value="ECO:0007669"/>
    <property type="project" value="UniProtKB-KW"/>
</dbReference>
<keyword evidence="7" id="KW-0274">FAD</keyword>
<comment type="cofactor">
    <cofactor evidence="7 8">
        <name>FMNH2</name>
        <dbReference type="ChEBI" id="CHEBI:57618"/>
    </cofactor>
    <text evidence="7 8">Reduced FMN (FMNH(2)).</text>
</comment>
<feature type="binding site" evidence="7">
    <location>
        <position position="333"/>
    </location>
    <ligand>
        <name>FMN</name>
        <dbReference type="ChEBI" id="CHEBI:58210"/>
    </ligand>
</feature>
<feature type="binding site" evidence="7">
    <location>
        <position position="48"/>
    </location>
    <ligand>
        <name>NADP(+)</name>
        <dbReference type="ChEBI" id="CHEBI:58349"/>
    </ligand>
</feature>
<dbReference type="PANTHER" id="PTHR21085">
    <property type="entry name" value="CHORISMATE SYNTHASE"/>
    <property type="match status" value="1"/>
</dbReference>
<evidence type="ECO:0000256" key="3">
    <source>
        <dbReference type="ARBA" id="ARBA00013036"/>
    </source>
</evidence>
<organism evidence="9 10">
    <name type="scientific">Candidatus Nitrosocosmicus oleophilus</name>
    <dbReference type="NCBI Taxonomy" id="1353260"/>
    <lineage>
        <taxon>Archaea</taxon>
        <taxon>Nitrososphaerota</taxon>
        <taxon>Nitrososphaeria</taxon>
        <taxon>Nitrososphaerales</taxon>
        <taxon>Nitrososphaeraceae</taxon>
        <taxon>Candidatus Nitrosocosmicus</taxon>
    </lineage>
</organism>
<comment type="function">
    <text evidence="7">Catalyzes the anti-1,4-elimination of the C-3 phosphate and the C-6 proR hydrogen from 5-enolpyruvylshikimate-3-phosphate (EPSP) to yield chorismate, which is the branch point compound that serves as the starting substrate for the three terminal pathways of aromatic amino acid biosynthesis. This reaction introduces a second double bond into the aromatic ring system.</text>
</comment>
<keyword evidence="7" id="KW-0521">NADP</keyword>
<dbReference type="GO" id="GO:0004107">
    <property type="term" value="F:chorismate synthase activity"/>
    <property type="evidence" value="ECO:0007669"/>
    <property type="project" value="UniProtKB-UniRule"/>
</dbReference>
<evidence type="ECO:0000256" key="8">
    <source>
        <dbReference type="RuleBase" id="RU000605"/>
    </source>
</evidence>
<dbReference type="NCBIfam" id="TIGR00033">
    <property type="entry name" value="aroC"/>
    <property type="match status" value="1"/>
</dbReference>
<dbReference type="CDD" id="cd07304">
    <property type="entry name" value="Chorismate_synthase"/>
    <property type="match status" value="1"/>
</dbReference>
<dbReference type="InterPro" id="IPR020541">
    <property type="entry name" value="Chorismate_synthase_CS"/>
</dbReference>
<evidence type="ECO:0000256" key="5">
    <source>
        <dbReference type="ARBA" id="ARBA00023141"/>
    </source>
</evidence>
<dbReference type="GeneID" id="60422476"/>
<dbReference type="RefSeq" id="WP_196815944.1">
    <property type="nucleotide sequence ID" value="NZ_CP012850.1"/>
</dbReference>
<dbReference type="UniPathway" id="UPA00053">
    <property type="reaction ID" value="UER00090"/>
</dbReference>
<reference evidence="10" key="1">
    <citation type="submission" date="2015-10" db="EMBL/GenBank/DDBJ databases">
        <title>Niche specialization of a soil ammonia-oxidizing archaeon, Candidatus Nitrosocosmicus oleophilus.</title>
        <authorList>
            <person name="Jung M.-Y."/>
            <person name="Rhee S.-K."/>
        </authorList>
    </citation>
    <scope>NUCLEOTIDE SEQUENCE [LARGE SCALE GENOMIC DNA]</scope>
    <source>
        <strain evidence="10">MY3</strain>
    </source>
</reference>
<dbReference type="InterPro" id="IPR035904">
    <property type="entry name" value="Chorismate_synth_AroC_sf"/>
</dbReference>
<dbReference type="Gene3D" id="3.60.150.10">
    <property type="entry name" value="Chorismate synthase AroC"/>
    <property type="match status" value="1"/>
</dbReference>
<evidence type="ECO:0000256" key="4">
    <source>
        <dbReference type="ARBA" id="ARBA00022605"/>
    </source>
</evidence>
<keyword evidence="6 7" id="KW-0456">Lyase</keyword>
<evidence type="ECO:0000313" key="9">
    <source>
        <dbReference type="EMBL" id="ALI36726.1"/>
    </source>
</evidence>
<dbReference type="PANTHER" id="PTHR21085:SF0">
    <property type="entry name" value="CHORISMATE SYNTHASE"/>
    <property type="match status" value="1"/>
</dbReference>
<dbReference type="HAMAP" id="MF_00300">
    <property type="entry name" value="Chorismate_synth"/>
    <property type="match status" value="1"/>
</dbReference>
<gene>
    <name evidence="7 9" type="primary">aroC</name>
    <name evidence="9" type="ORF">NMY3_02535</name>
</gene>
<evidence type="ECO:0000256" key="2">
    <source>
        <dbReference type="ARBA" id="ARBA00008014"/>
    </source>
</evidence>
<comment type="pathway">
    <text evidence="1 7 8">Metabolic intermediate biosynthesis; chorismate biosynthesis; chorismate from D-erythrose 4-phosphate and phosphoenolpyruvate: step 7/7.</text>
</comment>
<dbReference type="KEGG" id="taa:NMY3_02535"/>
<keyword evidence="5 7" id="KW-0057">Aromatic amino acid biosynthesis</keyword>
<dbReference type="PROSITE" id="PS00787">
    <property type="entry name" value="CHORISMATE_SYNTHASE_1"/>
    <property type="match status" value="1"/>
</dbReference>
<dbReference type="NCBIfam" id="NF003793">
    <property type="entry name" value="PRK05382.1"/>
    <property type="match status" value="1"/>
</dbReference>
<dbReference type="EC" id="4.2.3.5" evidence="3 7"/>
<evidence type="ECO:0000313" key="10">
    <source>
        <dbReference type="Proteomes" id="UP000058925"/>
    </source>
</evidence>
<sequence length="369" mass="39616">MPSNTLGDCFTLSSFGESHGQCIGAIIDGCPAGLRLSEADVQPLLDLRKPGQSIITTQRRETDTVEILSGVFNGFTTGAPISMIIWNKDSDSRSYDDFVSKPRPGHADYTAFSKYGGFNDFRGSGRFSGRLTATIAMGGAVALKILKNYLNIEIISYTKSIGDITMDTADIPFDTLSKNRYLNDVRCPDQDIAMRMRDLILSARREGDSLGGVIECVAQGVPVGLGEPIFESIESEISKGIFSIPAVKGLEFGSGFSGSAMRGSENNDSFSIDKSTGKIITDTNKSGGILGGITDGMPIVFRVAFKPAASIPKPQKTVDLKDMTESQLIVSGRHDPCVVPRAPPVVDSITAIVLLDFCLKSNLVPRVIR</sequence>
<dbReference type="PIRSF" id="PIRSF001456">
    <property type="entry name" value="Chorismate_synth"/>
    <property type="match status" value="1"/>
</dbReference>
<comment type="caution">
    <text evidence="7">Lacks conserved residue(s) required for the propagation of feature annotation.</text>
</comment>
<feature type="binding site" evidence="7">
    <location>
        <begin position="126"/>
        <end position="128"/>
    </location>
    <ligand>
        <name>FMN</name>
        <dbReference type="ChEBI" id="CHEBI:58210"/>
    </ligand>
</feature>
<feature type="binding site" evidence="7">
    <location>
        <begin position="306"/>
        <end position="310"/>
    </location>
    <ligand>
        <name>FMN</name>
        <dbReference type="ChEBI" id="CHEBI:58210"/>
    </ligand>
</feature>
<dbReference type="OrthoDB" id="33049at2157"/>
<dbReference type="InterPro" id="IPR000453">
    <property type="entry name" value="Chorismate_synth"/>
</dbReference>
<feature type="binding site" evidence="7">
    <location>
        <position position="291"/>
    </location>
    <ligand>
        <name>FMN</name>
        <dbReference type="ChEBI" id="CHEBI:58210"/>
    </ligand>
</feature>
<dbReference type="GO" id="GO:0005829">
    <property type="term" value="C:cytosol"/>
    <property type="evidence" value="ECO:0007669"/>
    <property type="project" value="TreeGrafter"/>
</dbReference>
<dbReference type="EMBL" id="CP012850">
    <property type="protein sequence ID" value="ALI36726.1"/>
    <property type="molecule type" value="Genomic_DNA"/>
</dbReference>
<evidence type="ECO:0000256" key="1">
    <source>
        <dbReference type="ARBA" id="ARBA00005044"/>
    </source>
</evidence>